<dbReference type="EMBL" id="JACBZO010000001">
    <property type="protein sequence ID" value="NYI42769.1"/>
    <property type="molecule type" value="Genomic_DNA"/>
</dbReference>
<evidence type="ECO:0008006" key="3">
    <source>
        <dbReference type="Google" id="ProtNLM"/>
    </source>
</evidence>
<dbReference type="AlphaFoldDB" id="A0A7Y9ZCB6"/>
<dbReference type="OrthoDB" id="4762227at2"/>
<organism evidence="1 2">
    <name type="scientific">Demequina lutea</name>
    <dbReference type="NCBI Taxonomy" id="431489"/>
    <lineage>
        <taxon>Bacteria</taxon>
        <taxon>Bacillati</taxon>
        <taxon>Actinomycetota</taxon>
        <taxon>Actinomycetes</taxon>
        <taxon>Micrococcales</taxon>
        <taxon>Demequinaceae</taxon>
        <taxon>Demequina</taxon>
    </lineage>
</organism>
<dbReference type="Proteomes" id="UP000547973">
    <property type="component" value="Unassembled WGS sequence"/>
</dbReference>
<gene>
    <name evidence="1" type="ORF">BKA03_002888</name>
</gene>
<evidence type="ECO:0000313" key="1">
    <source>
        <dbReference type="EMBL" id="NYI42769.1"/>
    </source>
</evidence>
<sequence>MHIASALQKDMRALTSALDRPNADLSQSLSRLTTSARSAVESFLGLSLLVPSAPGTGFRVFAAGADPDLARASLFLGLYEADPGAHEFATIGVVLYARTPGAFVDIAADALWLGMAGEVQLDAHLPVPTDPTPATYLQDESTINQALGVLVEGGATLDGARAGLGQRARSSHQTTASAARRVLDELKGT</sequence>
<evidence type="ECO:0000313" key="2">
    <source>
        <dbReference type="Proteomes" id="UP000547973"/>
    </source>
</evidence>
<proteinExistence type="predicted"/>
<reference evidence="1 2" key="1">
    <citation type="submission" date="2020-07" db="EMBL/GenBank/DDBJ databases">
        <title>Sequencing the genomes of 1000 actinobacteria strains.</title>
        <authorList>
            <person name="Klenk H.-P."/>
        </authorList>
    </citation>
    <scope>NUCLEOTIDE SEQUENCE [LARGE SCALE GENOMIC DNA]</scope>
    <source>
        <strain evidence="1 2">DSM 19970</strain>
    </source>
</reference>
<keyword evidence="2" id="KW-1185">Reference proteome</keyword>
<comment type="caution">
    <text evidence="1">The sequence shown here is derived from an EMBL/GenBank/DDBJ whole genome shotgun (WGS) entry which is preliminary data.</text>
</comment>
<accession>A0A7Y9ZCB6</accession>
<dbReference type="RefSeq" id="WP_062075207.1">
    <property type="nucleotide sequence ID" value="NZ_BBRC01000006.1"/>
</dbReference>
<name>A0A7Y9ZCB6_9MICO</name>
<protein>
    <recommendedName>
        <fullName evidence="3">ANTAR domain-containing protein</fullName>
    </recommendedName>
</protein>